<sequence length="181" mass="20669">MFYIKSRNRFIQVFMGYVIFQTHGLTNAPLTPAQRKKMLQMAQSSSQNPSNSLLVAINANVFPTEGRLWKEASRNSGQAQHLTTSMWVLRTFHFTNDSMNCSSLNMHDSYAGPIWRNLLAFVSKLFQPAFNSANKIVSIRKAPKCHQLAEAITMDFLNHWEDKQPSSPLRIPYSSQQISDK</sequence>
<gene>
    <name evidence="1" type="ORF">PSHT_12159</name>
</gene>
<reference evidence="1 2" key="1">
    <citation type="submission" date="2017-12" db="EMBL/GenBank/DDBJ databases">
        <title>Gene loss provides genomic basis for host adaptation in cereal stripe rust fungi.</title>
        <authorList>
            <person name="Xia C."/>
        </authorList>
    </citation>
    <scope>NUCLEOTIDE SEQUENCE [LARGE SCALE GENOMIC DNA]</scope>
    <source>
        <strain evidence="1 2">93TX-2</strain>
    </source>
</reference>
<proteinExistence type="predicted"/>
<name>A0A2S4UYG4_9BASI</name>
<dbReference type="VEuPathDB" id="FungiDB:PSTT_02335"/>
<comment type="caution">
    <text evidence="1">The sequence shown here is derived from an EMBL/GenBank/DDBJ whole genome shotgun (WGS) entry which is preliminary data.</text>
</comment>
<keyword evidence="2" id="KW-1185">Reference proteome</keyword>
<reference evidence="2" key="3">
    <citation type="journal article" date="2018" name="Mol. Plant Microbe Interact.">
        <title>Genome sequence resources for the wheat stripe rust pathogen (Puccinia striiformis f. sp. tritici) and the barley stripe rust pathogen (Puccinia striiformis f. sp. hordei).</title>
        <authorList>
            <person name="Xia C."/>
            <person name="Wang M."/>
            <person name="Yin C."/>
            <person name="Cornejo O.E."/>
            <person name="Hulbert S.H."/>
            <person name="Chen X."/>
        </authorList>
    </citation>
    <scope>NUCLEOTIDE SEQUENCE [LARGE SCALE GENOMIC DNA]</scope>
    <source>
        <strain evidence="2">93TX-2</strain>
    </source>
</reference>
<evidence type="ECO:0000313" key="1">
    <source>
        <dbReference type="EMBL" id="POW02290.1"/>
    </source>
</evidence>
<dbReference type="EMBL" id="PKSM01000217">
    <property type="protein sequence ID" value="POW02290.1"/>
    <property type="molecule type" value="Genomic_DNA"/>
</dbReference>
<dbReference type="OrthoDB" id="2506917at2759"/>
<dbReference type="AlphaFoldDB" id="A0A2S4UYG4"/>
<accession>A0A2S4UYG4</accession>
<dbReference type="VEuPathDB" id="FungiDB:PSHT_12159"/>
<reference evidence="2" key="2">
    <citation type="journal article" date="2018" name="BMC Genomics">
        <title>Genomic insights into host adaptation between the wheat stripe rust pathogen (Puccinia striiformis f. sp. tritici) and the barley stripe rust pathogen (Puccinia striiformis f. sp. hordei).</title>
        <authorList>
            <person name="Xia C."/>
            <person name="Wang M."/>
            <person name="Yin C."/>
            <person name="Cornejo O.E."/>
            <person name="Hulbert S.H."/>
            <person name="Chen X."/>
        </authorList>
    </citation>
    <scope>NUCLEOTIDE SEQUENCE [LARGE SCALE GENOMIC DNA]</scope>
    <source>
        <strain evidence="2">93TX-2</strain>
    </source>
</reference>
<dbReference type="Proteomes" id="UP000238274">
    <property type="component" value="Unassembled WGS sequence"/>
</dbReference>
<organism evidence="1 2">
    <name type="scientific">Puccinia striiformis</name>
    <dbReference type="NCBI Taxonomy" id="27350"/>
    <lineage>
        <taxon>Eukaryota</taxon>
        <taxon>Fungi</taxon>
        <taxon>Dikarya</taxon>
        <taxon>Basidiomycota</taxon>
        <taxon>Pucciniomycotina</taxon>
        <taxon>Pucciniomycetes</taxon>
        <taxon>Pucciniales</taxon>
        <taxon>Pucciniaceae</taxon>
        <taxon>Puccinia</taxon>
    </lineage>
</organism>
<evidence type="ECO:0000313" key="2">
    <source>
        <dbReference type="Proteomes" id="UP000238274"/>
    </source>
</evidence>
<protein>
    <submittedName>
        <fullName evidence="1">Uncharacterized protein</fullName>
    </submittedName>
</protein>